<organism evidence="1 2">
    <name type="scientific">Brachionus plicatilis</name>
    <name type="common">Marine rotifer</name>
    <name type="synonym">Brachionus muelleri</name>
    <dbReference type="NCBI Taxonomy" id="10195"/>
    <lineage>
        <taxon>Eukaryota</taxon>
        <taxon>Metazoa</taxon>
        <taxon>Spiralia</taxon>
        <taxon>Gnathifera</taxon>
        <taxon>Rotifera</taxon>
        <taxon>Eurotatoria</taxon>
        <taxon>Monogononta</taxon>
        <taxon>Pseudotrocha</taxon>
        <taxon>Ploima</taxon>
        <taxon>Brachionidae</taxon>
        <taxon>Brachionus</taxon>
    </lineage>
</organism>
<evidence type="ECO:0000313" key="2">
    <source>
        <dbReference type="Proteomes" id="UP000276133"/>
    </source>
</evidence>
<protein>
    <submittedName>
        <fullName evidence="1">Uncharacterized protein</fullName>
    </submittedName>
</protein>
<gene>
    <name evidence="1" type="ORF">BpHYR1_010908</name>
</gene>
<comment type="caution">
    <text evidence="1">The sequence shown here is derived from an EMBL/GenBank/DDBJ whole genome shotgun (WGS) entry which is preliminary data.</text>
</comment>
<keyword evidence="2" id="KW-1185">Reference proteome</keyword>
<dbReference type="EMBL" id="REGN01007091">
    <property type="protein sequence ID" value="RNA07308.1"/>
    <property type="molecule type" value="Genomic_DNA"/>
</dbReference>
<reference evidence="1 2" key="1">
    <citation type="journal article" date="2018" name="Sci. Rep.">
        <title>Genomic signatures of local adaptation to the degree of environmental predictability in rotifers.</title>
        <authorList>
            <person name="Franch-Gras L."/>
            <person name="Hahn C."/>
            <person name="Garcia-Roger E.M."/>
            <person name="Carmona M.J."/>
            <person name="Serra M."/>
            <person name="Gomez A."/>
        </authorList>
    </citation>
    <scope>NUCLEOTIDE SEQUENCE [LARGE SCALE GENOMIC DNA]</scope>
    <source>
        <strain evidence="1">HYR1</strain>
    </source>
</reference>
<name>A0A3M7Q8N1_BRAPC</name>
<proteinExistence type="predicted"/>
<accession>A0A3M7Q8N1</accession>
<evidence type="ECO:0000313" key="1">
    <source>
        <dbReference type="EMBL" id="RNA07308.1"/>
    </source>
</evidence>
<dbReference type="AlphaFoldDB" id="A0A3M7Q8N1"/>
<sequence>MKPRLTKIHIHKRLTCLIREKSEKLVMKDWKFKKKKLFQSQFFSHSNYQDHPNMPLGLLQHYHKDEYREFIYSLIK</sequence>
<dbReference type="Proteomes" id="UP000276133">
    <property type="component" value="Unassembled WGS sequence"/>
</dbReference>